<evidence type="ECO:0000313" key="2">
    <source>
        <dbReference type="EMBL" id="KAK8374112.1"/>
    </source>
</evidence>
<protein>
    <submittedName>
        <fullName evidence="2">Uncharacterized protein</fullName>
    </submittedName>
</protein>
<dbReference type="AlphaFoldDB" id="A0AAW0SHB6"/>
<comment type="caution">
    <text evidence="2">The sequence shown here is derived from an EMBL/GenBank/DDBJ whole genome shotgun (WGS) entry which is preliminary data.</text>
</comment>
<evidence type="ECO:0000313" key="3">
    <source>
        <dbReference type="Proteomes" id="UP001487740"/>
    </source>
</evidence>
<dbReference type="EMBL" id="JARAKH010000601">
    <property type="protein sequence ID" value="KAK8374112.1"/>
    <property type="molecule type" value="Genomic_DNA"/>
</dbReference>
<evidence type="ECO:0000256" key="1">
    <source>
        <dbReference type="SAM" id="MobiDB-lite"/>
    </source>
</evidence>
<reference evidence="2 3" key="1">
    <citation type="submission" date="2023-03" db="EMBL/GenBank/DDBJ databases">
        <title>High-quality genome of Scylla paramamosain provides insights in environmental adaptation.</title>
        <authorList>
            <person name="Zhang L."/>
        </authorList>
    </citation>
    <scope>NUCLEOTIDE SEQUENCE [LARGE SCALE GENOMIC DNA]</scope>
    <source>
        <strain evidence="2">LZ_2023a</strain>
        <tissue evidence="2">Muscle</tissue>
    </source>
</reference>
<feature type="region of interest" description="Disordered" evidence="1">
    <location>
        <begin position="88"/>
        <end position="112"/>
    </location>
</feature>
<dbReference type="Proteomes" id="UP001487740">
    <property type="component" value="Unassembled WGS sequence"/>
</dbReference>
<organism evidence="2 3">
    <name type="scientific">Scylla paramamosain</name>
    <name type="common">Mud crab</name>
    <dbReference type="NCBI Taxonomy" id="85552"/>
    <lineage>
        <taxon>Eukaryota</taxon>
        <taxon>Metazoa</taxon>
        <taxon>Ecdysozoa</taxon>
        <taxon>Arthropoda</taxon>
        <taxon>Crustacea</taxon>
        <taxon>Multicrustacea</taxon>
        <taxon>Malacostraca</taxon>
        <taxon>Eumalacostraca</taxon>
        <taxon>Eucarida</taxon>
        <taxon>Decapoda</taxon>
        <taxon>Pleocyemata</taxon>
        <taxon>Brachyura</taxon>
        <taxon>Eubrachyura</taxon>
        <taxon>Portunoidea</taxon>
        <taxon>Portunidae</taxon>
        <taxon>Portuninae</taxon>
        <taxon>Scylla</taxon>
    </lineage>
</organism>
<sequence length="481" mass="53502">MIGPHSSLDSENPMVVAYTTAEANWDEIKEYLNAKIENKMRFLSLIILRAVMSDEFIVLCTPVTDGDMQLLPPWCAVLFDGDYDSMEAEKNPRQKNKRAATTPATSNSDDDECVETTNRFKKAFKVVFGNVNQTEFAVIDPKKEIEDEERHCATVDFDIVIDNACHITFICHDYRRFSSQMASFSSSTDGRAKGVKYPFCSTHTLLWKSCQRDNGFANTMKGSKKRNAETASSNMMHGNSNHFETSKVDAADTYRLPTNRSTIDNVFHPGGLLGAGKTATITSLIEDLADANMTGKGAVLPCSNANATKSKMFSSCIDQSTPGKDGGYMLESKFVTINLGFAIPVIKNSADTEDVMIQCYINNLSRCKMRKDALVDRQSYIKCLIDDSMAVTNEVPNKRPRTSSSSTSLEAAKEEDSFSMDGLDLFDDSDFEELMTKMLDVHERPLTTFAVGRFICTRVLPCYVCQVLARLPNDSGRSSRK</sequence>
<proteinExistence type="predicted"/>
<accession>A0AAW0SHB6</accession>
<keyword evidence="3" id="KW-1185">Reference proteome</keyword>
<name>A0AAW0SHB6_SCYPA</name>
<feature type="region of interest" description="Disordered" evidence="1">
    <location>
        <begin position="394"/>
        <end position="415"/>
    </location>
</feature>
<gene>
    <name evidence="2" type="ORF">O3P69_015534</name>
</gene>